<dbReference type="Gene3D" id="3.40.50.2300">
    <property type="match status" value="1"/>
</dbReference>
<evidence type="ECO:0008006" key="4">
    <source>
        <dbReference type="Google" id="ProtNLM"/>
    </source>
</evidence>
<dbReference type="OrthoDB" id="6713358at2"/>
<sequence length="202" mass="22958">MVNDLILPVPVLIINHLGITPELRLKNILNSLGYPQELLMQSSSIENAKNMITEHLPNLIFYNVQSSSDLNFIHLIKQTHPSGYLVTLHQAEHTQLIFDAIQMGSNAYLLNETPLESSLKQLKTILRGGAVMHTLFADFLLLHKFNGESPTASDHHLYPPKYQILQLISQEYTVEQIAQQLKLSAYQVDSLIKAIFRKLFSR</sequence>
<dbReference type="SUPFAM" id="SSF46894">
    <property type="entry name" value="C-terminal effector domain of the bipartite response regulators"/>
    <property type="match status" value="1"/>
</dbReference>
<reference evidence="2 3" key="1">
    <citation type="submission" date="2016-07" db="EMBL/GenBank/DDBJ databases">
        <title>Acinetobacter sp. ANC 4603.</title>
        <authorList>
            <person name="Radolfova-Krizova L."/>
            <person name="Nemec A."/>
        </authorList>
    </citation>
    <scope>NUCLEOTIDE SEQUENCE [LARGE SCALE GENOMIC DNA]</scope>
    <source>
        <strain evidence="2 3">ANC 4603</strain>
    </source>
</reference>
<proteinExistence type="predicted"/>
<dbReference type="PANTHER" id="PTHR43214">
    <property type="entry name" value="TWO-COMPONENT RESPONSE REGULATOR"/>
    <property type="match status" value="1"/>
</dbReference>
<dbReference type="GO" id="GO:0006355">
    <property type="term" value="P:regulation of DNA-templated transcription"/>
    <property type="evidence" value="ECO:0007669"/>
    <property type="project" value="InterPro"/>
</dbReference>
<gene>
    <name evidence="2" type="ORF">BBP83_10630</name>
</gene>
<dbReference type="AlphaFoldDB" id="A0A1C3CUE1"/>
<comment type="caution">
    <text evidence="2">The sequence shown here is derived from an EMBL/GenBank/DDBJ whole genome shotgun (WGS) entry which is preliminary data.</text>
</comment>
<evidence type="ECO:0000313" key="2">
    <source>
        <dbReference type="EMBL" id="ODA12337.1"/>
    </source>
</evidence>
<protein>
    <recommendedName>
        <fullName evidence="4">Response regulatory domain-containing protein</fullName>
    </recommendedName>
</protein>
<dbReference type="PANTHER" id="PTHR43214:SF43">
    <property type="entry name" value="TWO-COMPONENT RESPONSE REGULATOR"/>
    <property type="match status" value="1"/>
</dbReference>
<dbReference type="InterPro" id="IPR039420">
    <property type="entry name" value="WalR-like"/>
</dbReference>
<dbReference type="InterPro" id="IPR016032">
    <property type="entry name" value="Sig_transdc_resp-reg_C-effctor"/>
</dbReference>
<evidence type="ECO:0000313" key="3">
    <source>
        <dbReference type="Proteomes" id="UP000186553"/>
    </source>
</evidence>
<dbReference type="STRING" id="1891224.BBP83_10630"/>
<accession>A0A1C3CUE1</accession>
<dbReference type="EMBL" id="MBDL01000011">
    <property type="protein sequence ID" value="ODA12337.1"/>
    <property type="molecule type" value="Genomic_DNA"/>
</dbReference>
<keyword evidence="3" id="KW-1185">Reference proteome</keyword>
<evidence type="ECO:0000256" key="1">
    <source>
        <dbReference type="ARBA" id="ARBA00023125"/>
    </source>
</evidence>
<dbReference type="GO" id="GO:0003677">
    <property type="term" value="F:DNA binding"/>
    <property type="evidence" value="ECO:0007669"/>
    <property type="project" value="UniProtKB-KW"/>
</dbReference>
<dbReference type="Proteomes" id="UP000186553">
    <property type="component" value="Unassembled WGS sequence"/>
</dbReference>
<dbReference type="RefSeq" id="WP_068888739.1">
    <property type="nucleotide sequence ID" value="NZ_CBCRUU010000010.1"/>
</dbReference>
<organism evidence="2 3">
    <name type="scientific">Acinetobacter celticus</name>
    <dbReference type="NCBI Taxonomy" id="1891224"/>
    <lineage>
        <taxon>Bacteria</taxon>
        <taxon>Pseudomonadati</taxon>
        <taxon>Pseudomonadota</taxon>
        <taxon>Gammaproteobacteria</taxon>
        <taxon>Moraxellales</taxon>
        <taxon>Moraxellaceae</taxon>
        <taxon>Acinetobacter</taxon>
    </lineage>
</organism>
<keyword evidence="1" id="KW-0238">DNA-binding</keyword>
<name>A0A1C3CUE1_9GAMM</name>